<evidence type="ECO:0000313" key="2">
    <source>
        <dbReference type="RefSeq" id="XP_073776808.1"/>
    </source>
</evidence>
<name>A0AC58H492_DANRE</name>
<sequence>MRSPFSLKNTITSGIVSSAQRGSKELGLSNSNMDYIQTDATIDFGNSGGPLINLDGEVIGINTMKVTAGISFAIPSDRVRLFLDRSADKQNS</sequence>
<reference evidence="2" key="1">
    <citation type="submission" date="2025-08" db="UniProtKB">
        <authorList>
            <consortium name="RefSeq"/>
        </authorList>
    </citation>
    <scope>IDENTIFICATION</scope>
    <source>
        <strain evidence="2">Tuebingen</strain>
        <tissue evidence="2">Fibroblasts and whole tissue</tissue>
    </source>
</reference>
<accession>A0AC58H492</accession>
<evidence type="ECO:0000313" key="1">
    <source>
        <dbReference type="Proteomes" id="UP000000437"/>
    </source>
</evidence>
<organism evidence="1 2">
    <name type="scientific">Danio rerio</name>
    <name type="common">Zebrafish</name>
    <name type="synonym">Brachydanio rerio</name>
    <dbReference type="NCBI Taxonomy" id="7955"/>
    <lineage>
        <taxon>Eukaryota</taxon>
        <taxon>Metazoa</taxon>
        <taxon>Chordata</taxon>
        <taxon>Craniata</taxon>
        <taxon>Vertebrata</taxon>
        <taxon>Euteleostomi</taxon>
        <taxon>Actinopterygii</taxon>
        <taxon>Neopterygii</taxon>
        <taxon>Teleostei</taxon>
        <taxon>Ostariophysi</taxon>
        <taxon>Cypriniformes</taxon>
        <taxon>Danionidae</taxon>
        <taxon>Danioninae</taxon>
        <taxon>Danio</taxon>
    </lineage>
</organism>
<protein>
    <submittedName>
        <fullName evidence="2">Serine protease HTRA1 isoform X1</fullName>
    </submittedName>
</protein>
<keyword evidence="2" id="KW-0645">Protease</keyword>
<gene>
    <name evidence="2" type="primary">LOC562245</name>
</gene>
<proteinExistence type="predicted"/>
<dbReference type="Proteomes" id="UP000000437">
    <property type="component" value="Chromosome 13"/>
</dbReference>
<keyword evidence="1" id="KW-1185">Reference proteome</keyword>
<dbReference type="RefSeq" id="XP_073776808.1">
    <property type="nucleotide sequence ID" value="XM_073920707.1"/>
</dbReference>
<keyword evidence="2" id="KW-0378">Hydrolase</keyword>